<dbReference type="Proteomes" id="UP000681967">
    <property type="component" value="Unassembled WGS sequence"/>
</dbReference>
<dbReference type="AlphaFoldDB" id="A0A8S3J7B8"/>
<evidence type="ECO:0000313" key="2">
    <source>
        <dbReference type="EMBL" id="CAF5211990.1"/>
    </source>
</evidence>
<reference evidence="2" key="1">
    <citation type="submission" date="2021-02" db="EMBL/GenBank/DDBJ databases">
        <authorList>
            <person name="Nowell W R."/>
        </authorList>
    </citation>
    <scope>NUCLEOTIDE SEQUENCE</scope>
</reference>
<name>A0A8S3J7B8_9BILA</name>
<dbReference type="EMBL" id="CAJOBJ010354093">
    <property type="protein sequence ID" value="CAF5211990.1"/>
    <property type="molecule type" value="Genomic_DNA"/>
</dbReference>
<dbReference type="EMBL" id="CAJOBH010238675">
    <property type="protein sequence ID" value="CAF5101014.1"/>
    <property type="molecule type" value="Genomic_DNA"/>
</dbReference>
<evidence type="ECO:0000313" key="3">
    <source>
        <dbReference type="Proteomes" id="UP000681720"/>
    </source>
</evidence>
<accession>A0A8S3J7B8</accession>
<dbReference type="SUPFAM" id="SSF51197">
    <property type="entry name" value="Clavaminate synthase-like"/>
    <property type="match status" value="1"/>
</dbReference>
<feature type="non-terminal residue" evidence="2">
    <location>
        <position position="1"/>
    </location>
</feature>
<evidence type="ECO:0000313" key="1">
    <source>
        <dbReference type="EMBL" id="CAF5101014.1"/>
    </source>
</evidence>
<proteinExistence type="predicted"/>
<gene>
    <name evidence="1" type="ORF">BYL167_LOCUS64364</name>
    <name evidence="2" type="ORF">GIL414_LOCUS80119</name>
</gene>
<sequence>LPSWQAQIRGRKQWTLRPVPECLFSCKEFNFIVEPGEIIILNTNVWYHKTFVISEDEISITIGSEFD</sequence>
<dbReference type="Proteomes" id="UP000681720">
    <property type="component" value="Unassembled WGS sequence"/>
</dbReference>
<organism evidence="2 3">
    <name type="scientific">Rotaria magnacalcarata</name>
    <dbReference type="NCBI Taxonomy" id="392030"/>
    <lineage>
        <taxon>Eukaryota</taxon>
        <taxon>Metazoa</taxon>
        <taxon>Spiralia</taxon>
        <taxon>Gnathifera</taxon>
        <taxon>Rotifera</taxon>
        <taxon>Eurotatoria</taxon>
        <taxon>Bdelloidea</taxon>
        <taxon>Philodinida</taxon>
        <taxon>Philodinidae</taxon>
        <taxon>Rotaria</taxon>
    </lineage>
</organism>
<protein>
    <submittedName>
        <fullName evidence="2">Uncharacterized protein</fullName>
    </submittedName>
</protein>
<comment type="caution">
    <text evidence="2">The sequence shown here is derived from an EMBL/GenBank/DDBJ whole genome shotgun (WGS) entry which is preliminary data.</text>
</comment>